<organism evidence="2">
    <name type="scientific">hydrothermal vent metagenome</name>
    <dbReference type="NCBI Taxonomy" id="652676"/>
    <lineage>
        <taxon>unclassified sequences</taxon>
        <taxon>metagenomes</taxon>
        <taxon>ecological metagenomes</taxon>
    </lineage>
</organism>
<evidence type="ECO:0000259" key="1">
    <source>
        <dbReference type="PROSITE" id="PS51379"/>
    </source>
</evidence>
<dbReference type="EMBL" id="UOEG01000297">
    <property type="protein sequence ID" value="VAW05377.1"/>
    <property type="molecule type" value="Genomic_DNA"/>
</dbReference>
<dbReference type="InterPro" id="IPR017896">
    <property type="entry name" value="4Fe4S_Fe-S-bd"/>
</dbReference>
<proteinExistence type="predicted"/>
<protein>
    <recommendedName>
        <fullName evidence="1">4Fe-4S ferredoxin-type domain-containing protein</fullName>
    </recommendedName>
</protein>
<dbReference type="AlphaFoldDB" id="A0A3B0SWB5"/>
<feature type="domain" description="4Fe-4S ferredoxin-type" evidence="1">
    <location>
        <begin position="31"/>
        <end position="62"/>
    </location>
</feature>
<gene>
    <name evidence="2" type="ORF">MNBD_ALPHA07-1772</name>
</gene>
<name>A0A3B0SWB5_9ZZZZ</name>
<dbReference type="PROSITE" id="PS51379">
    <property type="entry name" value="4FE4S_FER_2"/>
    <property type="match status" value="1"/>
</dbReference>
<dbReference type="SUPFAM" id="SSF54862">
    <property type="entry name" value="4Fe-4S ferredoxins"/>
    <property type="match status" value="1"/>
</dbReference>
<feature type="non-terminal residue" evidence="2">
    <location>
        <position position="1"/>
    </location>
</feature>
<reference evidence="2" key="1">
    <citation type="submission" date="2018-06" db="EMBL/GenBank/DDBJ databases">
        <authorList>
            <person name="Zhirakovskaya E."/>
        </authorList>
    </citation>
    <scope>NUCLEOTIDE SEQUENCE</scope>
</reference>
<accession>A0A3B0SWB5</accession>
<sequence length="110" mass="12117">AHVSRVGLLVHDQMGLWLSYRGALGLKQRLDLPKTPPSPCLSCEKQPCVGACPVDALTAESYDVAACKADLERPENRCISKGCAVRWACPVSQKYDRNEPQSAFHMEAFK</sequence>
<evidence type="ECO:0000313" key="2">
    <source>
        <dbReference type="EMBL" id="VAW05377.1"/>
    </source>
</evidence>